<reference evidence="1 2" key="1">
    <citation type="submission" date="2016-10" db="EMBL/GenBank/DDBJ databases">
        <authorList>
            <person name="de Groot N.N."/>
        </authorList>
    </citation>
    <scope>NUCLEOTIDE SEQUENCE [LARGE SCALE GENOMIC DNA]</scope>
    <source>
        <strain evidence="1 2">DSM 19938</strain>
    </source>
</reference>
<evidence type="ECO:0000313" key="2">
    <source>
        <dbReference type="Proteomes" id="UP000199532"/>
    </source>
</evidence>
<organism evidence="1 2">
    <name type="scientific">Dyadobacter koreensis</name>
    <dbReference type="NCBI Taxonomy" id="408657"/>
    <lineage>
        <taxon>Bacteria</taxon>
        <taxon>Pseudomonadati</taxon>
        <taxon>Bacteroidota</taxon>
        <taxon>Cytophagia</taxon>
        <taxon>Cytophagales</taxon>
        <taxon>Spirosomataceae</taxon>
        <taxon>Dyadobacter</taxon>
    </lineage>
</organism>
<dbReference type="STRING" id="408657.SAMN04487995_1729"/>
<accession>A0A1H6S3X0</accession>
<dbReference type="OrthoDB" id="961233at2"/>
<dbReference type="EMBL" id="FNXY01000002">
    <property type="protein sequence ID" value="SEI62743.1"/>
    <property type="molecule type" value="Genomic_DNA"/>
</dbReference>
<dbReference type="Proteomes" id="UP000199532">
    <property type="component" value="Unassembled WGS sequence"/>
</dbReference>
<proteinExistence type="predicted"/>
<sequence>MKYLKYICLILFSLVWLVGLSPFLYAKLGEWKWIKDGYQFGDLYRLSNLPQFKDPVKICPKQVYVEKNPNSKKVHLYIIGDSFTEKERVGKEDFAVDEYQYVHWDNILHLKPDTSKINILLLECVERHFREKMVSPIHNIVPDSVTFVLKESDPSFMKKLDHAFAADPAEARLDVAFFQNSWMLKIKEMKAAFTYNFFHRADKKVTLVNNDKSIVYYMDTDTPKSTSSFTELADTELDTMMRNLAESNLLAKKLGFDHVVLSIIPNKVSVVNPDYGKYNNLISRVYAHPKLDMPYIDVLPDFKKMKEKAYLKGDSHWTCQAQDIWLSKTNDMIKKVAREDR</sequence>
<keyword evidence="2" id="KW-1185">Reference proteome</keyword>
<dbReference type="RefSeq" id="WP_090334603.1">
    <property type="nucleotide sequence ID" value="NZ_FNXY01000002.1"/>
</dbReference>
<gene>
    <name evidence="1" type="ORF">SAMN04487995_1729</name>
</gene>
<name>A0A1H6S3X0_9BACT</name>
<evidence type="ECO:0000313" key="1">
    <source>
        <dbReference type="EMBL" id="SEI62743.1"/>
    </source>
</evidence>
<dbReference type="AlphaFoldDB" id="A0A1H6S3X0"/>
<protein>
    <submittedName>
        <fullName evidence="1">Uncharacterized protein</fullName>
    </submittedName>
</protein>